<dbReference type="OrthoDB" id="6950984at2"/>
<proteinExistence type="predicted"/>
<organism evidence="1 2">
    <name type="scientific">Pseudomonas fluorescens</name>
    <dbReference type="NCBI Taxonomy" id="294"/>
    <lineage>
        <taxon>Bacteria</taxon>
        <taxon>Pseudomonadati</taxon>
        <taxon>Pseudomonadota</taxon>
        <taxon>Gammaproteobacteria</taxon>
        <taxon>Pseudomonadales</taxon>
        <taxon>Pseudomonadaceae</taxon>
        <taxon>Pseudomonas</taxon>
    </lineage>
</organism>
<dbReference type="EMBL" id="CABVIH010000023">
    <property type="protein sequence ID" value="VVP31665.1"/>
    <property type="molecule type" value="Genomic_DNA"/>
</dbReference>
<dbReference type="Proteomes" id="UP000375525">
    <property type="component" value="Unassembled WGS sequence"/>
</dbReference>
<accession>A0A5E7N3L3</accession>
<reference evidence="1 2" key="1">
    <citation type="submission" date="2019-09" db="EMBL/GenBank/DDBJ databases">
        <authorList>
            <person name="Chandra G."/>
            <person name="Truman W A."/>
        </authorList>
    </citation>
    <scope>NUCLEOTIDE SEQUENCE [LARGE SCALE GENOMIC DNA]</scope>
    <source>
        <strain evidence="1">PS880</strain>
    </source>
</reference>
<sequence length="126" mass="13924">MKLTFDTAVIQRKAQSLSLKLSLKSQAVKKQTKLIGEVVFLLGKACYLKMFHAQIVTTTTVDVDGFMNVYELEGVPSVTAGLVRLNYRQTVNGYVKARSSVLVTDAQWDRLSRRVAFGAGRLAQAV</sequence>
<evidence type="ECO:0000313" key="1">
    <source>
        <dbReference type="EMBL" id="VVP31665.1"/>
    </source>
</evidence>
<dbReference type="AlphaFoldDB" id="A0A5E7N3L3"/>
<evidence type="ECO:0000313" key="2">
    <source>
        <dbReference type="Proteomes" id="UP000375525"/>
    </source>
</evidence>
<protein>
    <submittedName>
        <fullName evidence="1">Uncharacterized protein</fullName>
    </submittedName>
</protein>
<dbReference type="RefSeq" id="WP_150781427.1">
    <property type="nucleotide sequence ID" value="NZ_CABVIH010000023.1"/>
</dbReference>
<name>A0A5E7N3L3_PSEFL</name>
<gene>
    <name evidence="1" type="ORF">PS880_04374</name>
</gene>